<organism evidence="1">
    <name type="scientific">Amblyomma parvum</name>
    <name type="common">South American tick</name>
    <dbReference type="NCBI Taxonomy" id="251391"/>
    <lineage>
        <taxon>Eukaryota</taxon>
        <taxon>Metazoa</taxon>
        <taxon>Ecdysozoa</taxon>
        <taxon>Arthropoda</taxon>
        <taxon>Chelicerata</taxon>
        <taxon>Arachnida</taxon>
        <taxon>Acari</taxon>
        <taxon>Parasitiformes</taxon>
        <taxon>Ixodida</taxon>
        <taxon>Ixodoidea</taxon>
        <taxon>Ixodidae</taxon>
        <taxon>Amblyomminae</taxon>
        <taxon>Amblyomma</taxon>
    </lineage>
</organism>
<proteinExistence type="evidence at transcript level"/>
<protein>
    <submittedName>
        <fullName evidence="1">Uncharacterized protein</fullName>
    </submittedName>
</protein>
<dbReference type="AlphaFoldDB" id="A0A023G0B6"/>
<feature type="non-terminal residue" evidence="1">
    <location>
        <position position="94"/>
    </location>
</feature>
<dbReference type="EMBL" id="GBBL01000201">
    <property type="protein sequence ID" value="JAC27119.1"/>
    <property type="molecule type" value="mRNA"/>
</dbReference>
<accession>A0A023G0B6</accession>
<evidence type="ECO:0000313" key="1">
    <source>
        <dbReference type="EMBL" id="JAC27119.1"/>
    </source>
</evidence>
<name>A0A023G0B6_AMBPA</name>
<sequence length="94" mass="10254">MSVSVFLCETLPVLNVYNLFVAAIAVVQSVSRASAATLSHFVAYLRLSRASSCPMYDSYTILVVYKRRLKHGTIYLAAVGPSQCACSILIINHV</sequence>
<reference evidence="1" key="1">
    <citation type="submission" date="2014-03" db="EMBL/GenBank/DDBJ databases">
        <title>The sialotranscriptome of Amblyomma triste, Amblyomma parvum and Amblyomma cajennense ticks, uncovered by 454-based RNA-seq.</title>
        <authorList>
            <person name="Garcia G.R."/>
            <person name="Gardinassi L.G."/>
            <person name="Ribeiro J.M."/>
            <person name="Anatrielo E."/>
            <person name="Ferreira B.R."/>
            <person name="Moreira H.N."/>
            <person name="Mafra C."/>
            <person name="Olegario M.M."/>
            <person name="Szabo P.J."/>
            <person name="Miranda-Santos I.K."/>
            <person name="Maruyama S.R."/>
        </authorList>
    </citation>
    <scope>NUCLEOTIDE SEQUENCE</scope>
    <source>
        <strain evidence="1">Araguapaz</strain>
        <tissue evidence="1">Salivary glands</tissue>
    </source>
</reference>